<keyword evidence="4" id="KW-1185">Reference proteome</keyword>
<dbReference type="EMBL" id="JAIWQS010000011">
    <property type="protein sequence ID" value="KAJ8751065.1"/>
    <property type="molecule type" value="Genomic_DNA"/>
</dbReference>
<feature type="region of interest" description="Disordered" evidence="1">
    <location>
        <begin position="220"/>
        <end position="240"/>
    </location>
</feature>
<dbReference type="Pfam" id="PF06911">
    <property type="entry name" value="Senescence"/>
    <property type="match status" value="1"/>
</dbReference>
<evidence type="ECO:0000313" key="3">
    <source>
        <dbReference type="EMBL" id="KAJ8751065.1"/>
    </source>
</evidence>
<organism evidence="3 4">
    <name type="scientific">Erythroxylum novogranatense</name>
    <dbReference type="NCBI Taxonomy" id="1862640"/>
    <lineage>
        <taxon>Eukaryota</taxon>
        <taxon>Viridiplantae</taxon>
        <taxon>Streptophyta</taxon>
        <taxon>Embryophyta</taxon>
        <taxon>Tracheophyta</taxon>
        <taxon>Spermatophyta</taxon>
        <taxon>Magnoliopsida</taxon>
        <taxon>eudicotyledons</taxon>
        <taxon>Gunneridae</taxon>
        <taxon>Pentapetalae</taxon>
        <taxon>rosids</taxon>
        <taxon>fabids</taxon>
        <taxon>Malpighiales</taxon>
        <taxon>Erythroxylaceae</taxon>
        <taxon>Erythroxylum</taxon>
    </lineage>
</organism>
<comment type="caution">
    <text evidence="3">The sequence shown here is derived from an EMBL/GenBank/DDBJ whole genome shotgun (WGS) entry which is preliminary data.</text>
</comment>
<dbReference type="GO" id="GO:0005886">
    <property type="term" value="C:plasma membrane"/>
    <property type="evidence" value="ECO:0007669"/>
    <property type="project" value="TreeGrafter"/>
</dbReference>
<feature type="domain" description="Senescence" evidence="2">
    <location>
        <begin position="179"/>
        <end position="365"/>
    </location>
</feature>
<name>A0AAV8SGJ9_9ROSI</name>
<dbReference type="PANTHER" id="PTHR21068">
    <property type="entry name" value="SPARTIN"/>
    <property type="match status" value="1"/>
</dbReference>
<reference evidence="3 4" key="1">
    <citation type="submission" date="2021-09" db="EMBL/GenBank/DDBJ databases">
        <title>Genomic insights and catalytic innovation underlie evolution of tropane alkaloids biosynthesis.</title>
        <authorList>
            <person name="Wang Y.-J."/>
            <person name="Tian T."/>
            <person name="Huang J.-P."/>
            <person name="Huang S.-X."/>
        </authorList>
    </citation>
    <scope>NUCLEOTIDE SEQUENCE [LARGE SCALE GENOMIC DNA]</scope>
    <source>
        <strain evidence="3">KIB-2018</strain>
        <tissue evidence="3">Leaf</tissue>
    </source>
</reference>
<gene>
    <name evidence="3" type="ORF">K2173_016246</name>
</gene>
<dbReference type="AlphaFoldDB" id="A0AAV8SGJ9"/>
<accession>A0AAV8SGJ9</accession>
<proteinExistence type="predicted"/>
<dbReference type="Proteomes" id="UP001159364">
    <property type="component" value="Linkage Group LG11"/>
</dbReference>
<dbReference type="PANTHER" id="PTHR21068:SF36">
    <property type="entry name" value="SENESCENCE_DEHYDRATION-ASSOCIATED PROTEIN-LIKE PROTEIN"/>
    <property type="match status" value="1"/>
</dbReference>
<protein>
    <recommendedName>
        <fullName evidence="2">Senescence domain-containing protein</fullName>
    </recommendedName>
</protein>
<evidence type="ECO:0000259" key="2">
    <source>
        <dbReference type="Pfam" id="PF06911"/>
    </source>
</evidence>
<sequence length="384" mass="41530">MGCFRSTSSKTNARMRNASPPPETTFPSSQLEYPEPKLLRQEVLLLIPACSVHLVEGGEAQEFAKGEFTLVRILEDNVSLATIVKVGEDLQWPLTKDEPVVKLDALHYLFSLPMKDGDPLSYGVTFSEQFANSLALLDSFLSEHSCFSASASTRRRRNDLDWKEFAPSIEDYNNFLARAIAGGTGQIVKGIFKCSNAYTNQVHKGGDMIAARAAEEKNGARAEEINRNRSSGAKKKSKVNKSLKRVRKLSKMTEKLSRVMLNGVGVASGSVMAPVVKSQAGKAFLSMVPGEVLLASFDAVNKVLDAAEVAEKQALTATSKAATKAVSKRFGENAGEAVEDVFATAGHCACTAWNIFKIRKAINPASSVSTGMLRSAANNGNRKF</sequence>
<evidence type="ECO:0000256" key="1">
    <source>
        <dbReference type="SAM" id="MobiDB-lite"/>
    </source>
</evidence>
<dbReference type="InterPro" id="IPR009686">
    <property type="entry name" value="Senescence/spartin_C"/>
</dbReference>
<dbReference type="InterPro" id="IPR045036">
    <property type="entry name" value="Spartin-like"/>
</dbReference>
<evidence type="ECO:0000313" key="4">
    <source>
        <dbReference type="Proteomes" id="UP001159364"/>
    </source>
</evidence>
<feature type="compositionally biased region" description="Polar residues" evidence="1">
    <location>
        <begin position="1"/>
        <end position="14"/>
    </location>
</feature>
<feature type="region of interest" description="Disordered" evidence="1">
    <location>
        <begin position="1"/>
        <end position="30"/>
    </location>
</feature>